<reference evidence="4" key="1">
    <citation type="journal article" date="2019" name="Int. J. Syst. Evol. Microbiol.">
        <title>The Global Catalogue of Microorganisms (GCM) 10K type strain sequencing project: providing services to taxonomists for standard genome sequencing and annotation.</title>
        <authorList>
            <consortium name="The Broad Institute Genomics Platform"/>
            <consortium name="The Broad Institute Genome Sequencing Center for Infectious Disease"/>
            <person name="Wu L."/>
            <person name="Ma J."/>
        </authorList>
    </citation>
    <scope>NUCLEOTIDE SEQUENCE [LARGE SCALE GENOMIC DNA]</scope>
    <source>
        <strain evidence="4">KCTC 42662</strain>
    </source>
</reference>
<dbReference type="Proteomes" id="UP001597545">
    <property type="component" value="Unassembled WGS sequence"/>
</dbReference>
<keyword evidence="4" id="KW-1185">Reference proteome</keyword>
<proteinExistence type="predicted"/>
<dbReference type="GO" id="GO:0016787">
    <property type="term" value="F:hydrolase activity"/>
    <property type="evidence" value="ECO:0007669"/>
    <property type="project" value="UniProtKB-KW"/>
</dbReference>
<dbReference type="EC" id="3.1.-.-" evidence="3"/>
<dbReference type="InterPro" id="IPR051918">
    <property type="entry name" value="STPP_CPPED1"/>
</dbReference>
<sequence length="330" mass="37722">MINRKKFIRLGAWGVSSLFVTATLSNSIVATNRSNKKTKVRFGIISDLHYDLMHDGEQRAQQFITTMKNELPDFIIQLGDFCVPKPENKKLLEIWNQFRGDAFHVLGNHDTDGGYSAEQTLTFWQMPARYYSFDKNGFHFVVLDGNEKSETNKISGYPRTIASEQRQWLKTDLQKTNLPCVIFCHQGLDNTDNGLDNGMEIRYLLEQINRNAGFKKVLLVCSGHHHLNYHNEINGIHYVQINSASYYWAGEDYTGSGLPDSVYRTHPILKHTLIYKDPIWAVITIDMEKNIEIDGSESSLAGPDLAHSGIDQQKSVYPITAKIDSRKLRY</sequence>
<dbReference type="PANTHER" id="PTHR43143:SF1">
    <property type="entry name" value="SERINE_THREONINE-PROTEIN PHOSPHATASE CPPED1"/>
    <property type="match status" value="1"/>
</dbReference>
<name>A0ABW5KHJ0_9SPHI</name>
<protein>
    <submittedName>
        <fullName evidence="3">Metallophosphoesterase family protein</fullName>
        <ecNumber evidence="3">3.1.-.-</ecNumber>
    </submittedName>
</protein>
<keyword evidence="3" id="KW-0378">Hydrolase</keyword>
<dbReference type="SUPFAM" id="SSF56300">
    <property type="entry name" value="Metallo-dependent phosphatases"/>
    <property type="match status" value="1"/>
</dbReference>
<feature type="signal peptide" evidence="1">
    <location>
        <begin position="1"/>
        <end position="22"/>
    </location>
</feature>
<dbReference type="InterPro" id="IPR029052">
    <property type="entry name" value="Metallo-depent_PP-like"/>
</dbReference>
<organism evidence="3 4">
    <name type="scientific">Sphingobacterium suaedae</name>
    <dbReference type="NCBI Taxonomy" id="1686402"/>
    <lineage>
        <taxon>Bacteria</taxon>
        <taxon>Pseudomonadati</taxon>
        <taxon>Bacteroidota</taxon>
        <taxon>Sphingobacteriia</taxon>
        <taxon>Sphingobacteriales</taxon>
        <taxon>Sphingobacteriaceae</taxon>
        <taxon>Sphingobacterium</taxon>
    </lineage>
</organism>
<keyword evidence="1" id="KW-0732">Signal</keyword>
<accession>A0ABW5KHJ0</accession>
<evidence type="ECO:0000259" key="2">
    <source>
        <dbReference type="Pfam" id="PF00149"/>
    </source>
</evidence>
<evidence type="ECO:0000313" key="3">
    <source>
        <dbReference type="EMBL" id="MFD2548311.1"/>
    </source>
</evidence>
<dbReference type="EMBL" id="JBHULR010000004">
    <property type="protein sequence ID" value="MFD2548311.1"/>
    <property type="molecule type" value="Genomic_DNA"/>
</dbReference>
<gene>
    <name evidence="3" type="ORF">ACFSR5_11725</name>
</gene>
<evidence type="ECO:0000256" key="1">
    <source>
        <dbReference type="SAM" id="SignalP"/>
    </source>
</evidence>
<comment type="caution">
    <text evidence="3">The sequence shown here is derived from an EMBL/GenBank/DDBJ whole genome shotgun (WGS) entry which is preliminary data.</text>
</comment>
<dbReference type="RefSeq" id="WP_380903943.1">
    <property type="nucleotide sequence ID" value="NZ_JBHUEG010000001.1"/>
</dbReference>
<dbReference type="Pfam" id="PF00149">
    <property type="entry name" value="Metallophos"/>
    <property type="match status" value="1"/>
</dbReference>
<dbReference type="PANTHER" id="PTHR43143">
    <property type="entry name" value="METALLOPHOSPHOESTERASE, CALCINEURIN SUPERFAMILY"/>
    <property type="match status" value="1"/>
</dbReference>
<dbReference type="InterPro" id="IPR004843">
    <property type="entry name" value="Calcineurin-like_PHP"/>
</dbReference>
<feature type="chain" id="PRO_5046362134" evidence="1">
    <location>
        <begin position="23"/>
        <end position="330"/>
    </location>
</feature>
<feature type="domain" description="Calcineurin-like phosphoesterase" evidence="2">
    <location>
        <begin position="41"/>
        <end position="226"/>
    </location>
</feature>
<evidence type="ECO:0000313" key="4">
    <source>
        <dbReference type="Proteomes" id="UP001597545"/>
    </source>
</evidence>
<dbReference type="Gene3D" id="3.60.21.10">
    <property type="match status" value="1"/>
</dbReference>